<evidence type="ECO:0000313" key="2">
    <source>
        <dbReference type="EMBL" id="TWW60153.1"/>
    </source>
</evidence>
<feature type="compositionally biased region" description="Polar residues" evidence="1">
    <location>
        <begin position="21"/>
        <end position="31"/>
    </location>
</feature>
<reference evidence="2 3" key="1">
    <citation type="submission" date="2019-04" db="EMBL/GenBank/DDBJ databases">
        <title>Chromosome genome assembly for Takifugu flavidus.</title>
        <authorList>
            <person name="Xiao S."/>
        </authorList>
    </citation>
    <scope>NUCLEOTIDE SEQUENCE [LARGE SCALE GENOMIC DNA]</scope>
    <source>
        <strain evidence="2">HTHZ2018</strain>
        <tissue evidence="2">Muscle</tissue>
    </source>
</reference>
<evidence type="ECO:0000256" key="1">
    <source>
        <dbReference type="SAM" id="MobiDB-lite"/>
    </source>
</evidence>
<protein>
    <submittedName>
        <fullName evidence="2">Uncharacterized protein</fullName>
    </submittedName>
</protein>
<sequence>MFIELRGASPIDRPVPIPVTLPSSPHSQNTTPPILPRPPYPPLASASRQEGAERLSKHLTHHTGVLSSLTVTPPPPPQPRVLVIVVIRRPLCERDRLH</sequence>
<organism evidence="2 3">
    <name type="scientific">Takifugu flavidus</name>
    <name type="common">sansaifugu</name>
    <dbReference type="NCBI Taxonomy" id="433684"/>
    <lineage>
        <taxon>Eukaryota</taxon>
        <taxon>Metazoa</taxon>
        <taxon>Chordata</taxon>
        <taxon>Craniata</taxon>
        <taxon>Vertebrata</taxon>
        <taxon>Euteleostomi</taxon>
        <taxon>Actinopterygii</taxon>
        <taxon>Neopterygii</taxon>
        <taxon>Teleostei</taxon>
        <taxon>Neoteleostei</taxon>
        <taxon>Acanthomorphata</taxon>
        <taxon>Eupercaria</taxon>
        <taxon>Tetraodontiformes</taxon>
        <taxon>Tetradontoidea</taxon>
        <taxon>Tetraodontidae</taxon>
        <taxon>Takifugu</taxon>
    </lineage>
</organism>
<feature type="compositionally biased region" description="Pro residues" evidence="1">
    <location>
        <begin position="33"/>
        <end position="42"/>
    </location>
</feature>
<comment type="caution">
    <text evidence="2">The sequence shown here is derived from an EMBL/GenBank/DDBJ whole genome shotgun (WGS) entry which is preliminary data.</text>
</comment>
<gene>
    <name evidence="2" type="ORF">D4764_05G0002430</name>
</gene>
<dbReference type="Proteomes" id="UP000324091">
    <property type="component" value="Chromosome 5"/>
</dbReference>
<dbReference type="EMBL" id="RHFK02000018">
    <property type="protein sequence ID" value="TWW60153.1"/>
    <property type="molecule type" value="Genomic_DNA"/>
</dbReference>
<name>A0A5C6MYT8_9TELE</name>
<feature type="region of interest" description="Disordered" evidence="1">
    <location>
        <begin position="1"/>
        <end position="73"/>
    </location>
</feature>
<accession>A0A5C6MYT8</accession>
<keyword evidence="3" id="KW-1185">Reference proteome</keyword>
<dbReference type="AlphaFoldDB" id="A0A5C6MYT8"/>
<proteinExistence type="predicted"/>
<evidence type="ECO:0000313" key="3">
    <source>
        <dbReference type="Proteomes" id="UP000324091"/>
    </source>
</evidence>